<gene>
    <name evidence="3" type="ORF">C7460_11533</name>
</gene>
<dbReference type="AlphaFoldDB" id="A0A3D9L067"/>
<name>A0A3D9L067_MARFU</name>
<dbReference type="GO" id="GO:0016758">
    <property type="term" value="F:hexosyltransferase activity"/>
    <property type="evidence" value="ECO:0007669"/>
    <property type="project" value="TreeGrafter"/>
</dbReference>
<accession>A0A3D9L067</accession>
<dbReference type="Pfam" id="PF13439">
    <property type="entry name" value="Glyco_transf_4"/>
    <property type="match status" value="1"/>
</dbReference>
<dbReference type="EMBL" id="QREG01000015">
    <property type="protein sequence ID" value="RED96144.1"/>
    <property type="molecule type" value="Genomic_DNA"/>
</dbReference>
<dbReference type="InterPro" id="IPR050194">
    <property type="entry name" value="Glycosyltransferase_grp1"/>
</dbReference>
<dbReference type="SUPFAM" id="SSF53756">
    <property type="entry name" value="UDP-Glycosyltransferase/glycogen phosphorylase"/>
    <property type="match status" value="1"/>
</dbReference>
<comment type="caution">
    <text evidence="3">The sequence shown here is derived from an EMBL/GenBank/DDBJ whole genome shotgun (WGS) entry which is preliminary data.</text>
</comment>
<feature type="domain" description="Glycosyl transferase family 1" evidence="1">
    <location>
        <begin position="215"/>
        <end position="380"/>
    </location>
</feature>
<keyword evidence="4" id="KW-1185">Reference proteome</keyword>
<dbReference type="PANTHER" id="PTHR45947">
    <property type="entry name" value="SULFOQUINOVOSYL TRANSFERASE SQD2"/>
    <property type="match status" value="1"/>
</dbReference>
<evidence type="ECO:0000259" key="1">
    <source>
        <dbReference type="Pfam" id="PF00534"/>
    </source>
</evidence>
<dbReference type="Pfam" id="PF00534">
    <property type="entry name" value="Glycos_transf_1"/>
    <property type="match status" value="1"/>
</dbReference>
<reference evidence="3 4" key="1">
    <citation type="submission" date="2018-07" db="EMBL/GenBank/DDBJ databases">
        <title>Genomic Encyclopedia of Type Strains, Phase IV (KMG-IV): sequencing the most valuable type-strain genomes for metagenomic binning, comparative biology and taxonomic classification.</title>
        <authorList>
            <person name="Goeker M."/>
        </authorList>
    </citation>
    <scope>NUCLEOTIDE SEQUENCE [LARGE SCALE GENOMIC DNA]</scope>
    <source>
        <strain evidence="3 4">DSM 4134</strain>
    </source>
</reference>
<evidence type="ECO:0000313" key="3">
    <source>
        <dbReference type="EMBL" id="RED96144.1"/>
    </source>
</evidence>
<keyword evidence="3" id="KW-0808">Transferase</keyword>
<dbReference type="Gene3D" id="3.40.50.2000">
    <property type="entry name" value="Glycogen Phosphorylase B"/>
    <property type="match status" value="2"/>
</dbReference>
<dbReference type="CDD" id="cd03794">
    <property type="entry name" value="GT4_WbuB-like"/>
    <property type="match status" value="1"/>
</dbReference>
<dbReference type="OrthoDB" id="9811902at2"/>
<feature type="domain" description="Glycosyltransferase subfamily 4-like N-terminal" evidence="2">
    <location>
        <begin position="17"/>
        <end position="194"/>
    </location>
</feature>
<organism evidence="3 4">
    <name type="scientific">Marinoscillum furvescens DSM 4134</name>
    <dbReference type="NCBI Taxonomy" id="1122208"/>
    <lineage>
        <taxon>Bacteria</taxon>
        <taxon>Pseudomonadati</taxon>
        <taxon>Bacteroidota</taxon>
        <taxon>Cytophagia</taxon>
        <taxon>Cytophagales</taxon>
        <taxon>Reichenbachiellaceae</taxon>
        <taxon>Marinoscillum</taxon>
    </lineage>
</organism>
<proteinExistence type="predicted"/>
<dbReference type="Proteomes" id="UP000256779">
    <property type="component" value="Unassembled WGS sequence"/>
</dbReference>
<dbReference type="InterPro" id="IPR001296">
    <property type="entry name" value="Glyco_trans_1"/>
</dbReference>
<protein>
    <submittedName>
        <fullName evidence="3">Glycosyltransferase involved in cell wall biosynthesis</fullName>
    </submittedName>
</protein>
<dbReference type="RefSeq" id="WP_115869005.1">
    <property type="nucleotide sequence ID" value="NZ_QREG01000015.1"/>
</dbReference>
<evidence type="ECO:0000259" key="2">
    <source>
        <dbReference type="Pfam" id="PF13439"/>
    </source>
</evidence>
<sequence>MKILVLTQVFYPDTVSVSQHLTDFAVYMSKQGHDVNVLTSSYAYDENRSRFKKHQVFNGIQIRRVNQTRFGKKNQISRLVDFASFYLSIFLKLLFQKKNHDLILVTSVPPMLSVLGILVAKVKRIPLYYWLMDLQPELSISSGLLTEGSFISKTLLRLSNYSIKHSKRTIALDRFMKAYLEQRGIKPETIVVHPVWPVMSKIYEGDRLNNPFRIENDFGDKIVVMYSGNHSYVHPLDTLLEASLALRGDDRFLFAFVGGGVRKKDVSSFREKHNLSNIIQLPFQPRENIHNSLGSSDIQVVIMGDGQVGYTHPNKIYGALFIGKPIIYIGPKPSHVEDILENLKGNITVEHGQSDELVEKLLEVVSSKESIHEIGNNNKEYAQTHFSPGTLMSQQYESLFTDNNCIT</sequence>
<dbReference type="PANTHER" id="PTHR45947:SF3">
    <property type="entry name" value="SULFOQUINOVOSYL TRANSFERASE SQD2"/>
    <property type="match status" value="1"/>
</dbReference>
<evidence type="ECO:0000313" key="4">
    <source>
        <dbReference type="Proteomes" id="UP000256779"/>
    </source>
</evidence>
<dbReference type="InterPro" id="IPR028098">
    <property type="entry name" value="Glyco_trans_4-like_N"/>
</dbReference>